<evidence type="ECO:0000256" key="1">
    <source>
        <dbReference type="SAM" id="MobiDB-lite"/>
    </source>
</evidence>
<dbReference type="GO" id="GO:0000445">
    <property type="term" value="C:THO complex part of transcription export complex"/>
    <property type="evidence" value="ECO:0007669"/>
    <property type="project" value="TreeGrafter"/>
</dbReference>
<feature type="region of interest" description="Disordered" evidence="1">
    <location>
        <begin position="592"/>
        <end position="646"/>
    </location>
</feature>
<feature type="compositionally biased region" description="Basic and acidic residues" evidence="1">
    <location>
        <begin position="227"/>
        <end position="250"/>
    </location>
</feature>
<dbReference type="GO" id="GO:0006406">
    <property type="term" value="P:mRNA export from nucleus"/>
    <property type="evidence" value="ECO:0007669"/>
    <property type="project" value="TreeGrafter"/>
</dbReference>
<proteinExistence type="predicted"/>
<protein>
    <submittedName>
        <fullName evidence="2">Putative guanylate kinase</fullName>
    </submittedName>
</protein>
<dbReference type="STRING" id="1214573.A0A0G2HVU9"/>
<dbReference type="Proteomes" id="UP000034680">
    <property type="component" value="Unassembled WGS sequence"/>
</dbReference>
<dbReference type="OrthoDB" id="10257415at2759"/>
<organism evidence="2 3">
    <name type="scientific">Diaporthe ampelina</name>
    <dbReference type="NCBI Taxonomy" id="1214573"/>
    <lineage>
        <taxon>Eukaryota</taxon>
        <taxon>Fungi</taxon>
        <taxon>Dikarya</taxon>
        <taxon>Ascomycota</taxon>
        <taxon>Pezizomycotina</taxon>
        <taxon>Sordariomycetes</taxon>
        <taxon>Sordariomycetidae</taxon>
        <taxon>Diaporthales</taxon>
        <taxon>Diaporthaceae</taxon>
        <taxon>Diaporthe</taxon>
    </lineage>
</organism>
<feature type="compositionally biased region" description="Basic and acidic residues" evidence="1">
    <location>
        <begin position="321"/>
        <end position="331"/>
    </location>
</feature>
<dbReference type="AlphaFoldDB" id="A0A0G2HVU9"/>
<dbReference type="Pfam" id="PF11957">
    <property type="entry name" value="efThoc1"/>
    <property type="match status" value="1"/>
</dbReference>
<name>A0A0G2HVU9_9PEZI</name>
<reference evidence="2 3" key="1">
    <citation type="submission" date="2015-05" db="EMBL/GenBank/DDBJ databases">
        <title>Distinctive expansion of gene families associated with plant cell wall degradation and secondary metabolism in the genomes of grapevine trunk pathogens.</title>
        <authorList>
            <person name="Lawrence D.P."/>
            <person name="Travadon R."/>
            <person name="Rolshausen P.E."/>
            <person name="Baumgartner K."/>
        </authorList>
    </citation>
    <scope>NUCLEOTIDE SEQUENCE [LARGE SCALE GENOMIC DNA]</scope>
    <source>
        <strain evidence="2">DA912</strain>
    </source>
</reference>
<dbReference type="InterPro" id="IPR021861">
    <property type="entry name" value="THO_THOC1"/>
</dbReference>
<evidence type="ECO:0000313" key="3">
    <source>
        <dbReference type="Proteomes" id="UP000034680"/>
    </source>
</evidence>
<dbReference type="EMBL" id="LCUC01000045">
    <property type="protein sequence ID" value="KKY38853.1"/>
    <property type="molecule type" value="Genomic_DNA"/>
</dbReference>
<feature type="region of interest" description="Disordered" evidence="1">
    <location>
        <begin position="227"/>
        <end position="257"/>
    </location>
</feature>
<dbReference type="GO" id="GO:0016301">
    <property type="term" value="F:kinase activity"/>
    <property type="evidence" value="ECO:0007669"/>
    <property type="project" value="UniProtKB-KW"/>
</dbReference>
<feature type="region of interest" description="Disordered" evidence="1">
    <location>
        <begin position="312"/>
        <end position="335"/>
    </location>
</feature>
<keyword evidence="2" id="KW-0418">Kinase</keyword>
<comment type="caution">
    <text evidence="2">The sequence shown here is derived from an EMBL/GenBank/DDBJ whole genome shotgun (WGS) entry which is preliminary data.</text>
</comment>
<sequence>MPSLEVDDYGVTLVTTLVNFFDEALDAASTIKPTSAIDPPLEEADLEAVLDRLPTTPHTGEPQDGAAQRQERHHRFAVIETAARGVLSNLIAQVPIGSDDFVKIWNLFDMLQCLSDRGQCDPALLVWLLEDLLDSQTIPGCRKIFDYLESRRQRIISKNFNEKKLIILRSCNELLRRLSRAEDTSFSGRVFIFLFQSFPLGDKSSVNLRGEYHTQNVTIYDQDASKPDAVEDKMDVDSEATPAKDGERSGPAKAVSFSDKKEAALEKPLDADALYPVFWSLQESFNQPKKLFSPTHFSQFKTSLQATMAAFKARPVQQEPKSSKQAEDSKRGLKRKRSTEVDAIVDTFNPKYLTSRDLFELEIGDLSLRRYVLFQALIITDFLLSLSPKAKEELSSIPQVNKSVAYLDQTLSDEDIKWATAMKSDISKYLLSTTPDGPFFLRLVETVLIRDKNWVRWKIENCPPIELPAVTPQEWAETMRTAKSQTTNKRLRREAMGSLSLDFLSDEQDVNAVEKLKDPERYQLPELESFKRRIQEDDLEIEMPLSNDSKAAAVEGKASKTWRALRIASRSKLALFDQIESYEDINVLFEENKPDGVEEEEAHGDGEAGGVDQAMDEVKEQEPDLAQENGNSEGAAVAAEVPSAKT</sequence>
<dbReference type="PANTHER" id="PTHR13265">
    <property type="entry name" value="THO COMPLEX SUBUNIT 1"/>
    <property type="match status" value="1"/>
</dbReference>
<keyword evidence="3" id="KW-1185">Reference proteome</keyword>
<evidence type="ECO:0000313" key="2">
    <source>
        <dbReference type="EMBL" id="KKY38853.1"/>
    </source>
</evidence>
<keyword evidence="2" id="KW-0808">Transferase</keyword>
<accession>A0A0G2HVU9</accession>
<gene>
    <name evidence="2" type="ORF">UCDDA912_g01114</name>
</gene>
<dbReference type="PANTHER" id="PTHR13265:SF0">
    <property type="entry name" value="HPR1"/>
    <property type="match status" value="1"/>
</dbReference>
<reference evidence="2 3" key="2">
    <citation type="submission" date="2015-05" db="EMBL/GenBank/DDBJ databases">
        <authorList>
            <person name="Morales-Cruz A."/>
            <person name="Amrine K.C."/>
            <person name="Cantu D."/>
        </authorList>
    </citation>
    <scope>NUCLEOTIDE SEQUENCE [LARGE SCALE GENOMIC DNA]</scope>
    <source>
        <strain evidence="2">DA912</strain>
    </source>
</reference>